<keyword evidence="4 6" id="KW-1133">Transmembrane helix</keyword>
<dbReference type="PANTHER" id="PTHR30250:SF24">
    <property type="entry name" value="STAGE V SPORULATION PROTEIN B"/>
    <property type="match status" value="1"/>
</dbReference>
<feature type="transmembrane region" description="Helical" evidence="6">
    <location>
        <begin position="442"/>
        <end position="461"/>
    </location>
</feature>
<feature type="transmembrane region" description="Helical" evidence="6">
    <location>
        <begin position="411"/>
        <end position="430"/>
    </location>
</feature>
<dbReference type="Proteomes" id="UP000595897">
    <property type="component" value="Chromosome"/>
</dbReference>
<feature type="transmembrane region" description="Helical" evidence="6">
    <location>
        <begin position="473"/>
        <end position="497"/>
    </location>
</feature>
<proteinExistence type="predicted"/>
<evidence type="ECO:0000256" key="2">
    <source>
        <dbReference type="ARBA" id="ARBA00022475"/>
    </source>
</evidence>
<dbReference type="AlphaFoldDB" id="A0A7R7EMB6"/>
<feature type="transmembrane region" description="Helical" evidence="6">
    <location>
        <begin position="12"/>
        <end position="30"/>
    </location>
</feature>
<feature type="transmembrane region" description="Helical" evidence="6">
    <location>
        <begin position="385"/>
        <end position="405"/>
    </location>
</feature>
<comment type="subcellular location">
    <subcellularLocation>
        <location evidence="1">Cell membrane</location>
        <topology evidence="1">Multi-pass membrane protein</topology>
    </subcellularLocation>
</comment>
<keyword evidence="2" id="KW-1003">Cell membrane</keyword>
<keyword evidence="5 6" id="KW-0472">Membrane</keyword>
<dbReference type="InterPro" id="IPR050833">
    <property type="entry name" value="Poly_Biosynth_Transport"/>
</dbReference>
<evidence type="ECO:0000313" key="7">
    <source>
        <dbReference type="EMBL" id="BCN31600.1"/>
    </source>
</evidence>
<dbReference type="Pfam" id="PF01943">
    <property type="entry name" value="Polysacc_synt"/>
    <property type="match status" value="1"/>
</dbReference>
<evidence type="ECO:0000256" key="1">
    <source>
        <dbReference type="ARBA" id="ARBA00004651"/>
    </source>
</evidence>
<dbReference type="RefSeq" id="WP_271712711.1">
    <property type="nucleotide sequence ID" value="NZ_AP024169.1"/>
</dbReference>
<feature type="transmembrane region" description="Helical" evidence="6">
    <location>
        <begin position="84"/>
        <end position="106"/>
    </location>
</feature>
<feature type="transmembrane region" description="Helical" evidence="6">
    <location>
        <begin position="158"/>
        <end position="175"/>
    </location>
</feature>
<dbReference type="EMBL" id="AP024169">
    <property type="protein sequence ID" value="BCN31600.1"/>
    <property type="molecule type" value="Genomic_DNA"/>
</dbReference>
<dbReference type="KEGG" id="ahb:bsdtb5_28950"/>
<reference evidence="7 8" key="1">
    <citation type="submission" date="2020-11" db="EMBL/GenBank/DDBJ databases">
        <title>Draft genome sequencing of a Lachnospiraceae strain isolated from anoxic soil subjected to BSD treatment.</title>
        <authorList>
            <person name="Uek A."/>
            <person name="Tonouchi A."/>
        </authorList>
    </citation>
    <scope>NUCLEOTIDE SEQUENCE [LARGE SCALE GENOMIC DNA]</scope>
    <source>
        <strain evidence="7 8">TB5</strain>
    </source>
</reference>
<evidence type="ECO:0000256" key="3">
    <source>
        <dbReference type="ARBA" id="ARBA00022692"/>
    </source>
</evidence>
<feature type="transmembrane region" description="Helical" evidence="6">
    <location>
        <begin position="42"/>
        <end position="63"/>
    </location>
</feature>
<feature type="transmembrane region" description="Helical" evidence="6">
    <location>
        <begin position="187"/>
        <end position="208"/>
    </location>
</feature>
<evidence type="ECO:0000256" key="5">
    <source>
        <dbReference type="ARBA" id="ARBA00023136"/>
    </source>
</evidence>
<accession>A0A7R7EMB6</accession>
<organism evidence="7 8">
    <name type="scientific">Anaeromicropila herbilytica</name>
    <dbReference type="NCBI Taxonomy" id="2785025"/>
    <lineage>
        <taxon>Bacteria</taxon>
        <taxon>Bacillati</taxon>
        <taxon>Bacillota</taxon>
        <taxon>Clostridia</taxon>
        <taxon>Lachnospirales</taxon>
        <taxon>Lachnospiraceae</taxon>
        <taxon>Anaeromicropila</taxon>
    </lineage>
</organism>
<feature type="transmembrane region" description="Helical" evidence="6">
    <location>
        <begin position="242"/>
        <end position="259"/>
    </location>
</feature>
<gene>
    <name evidence="7" type="ORF">bsdtb5_28950</name>
</gene>
<evidence type="ECO:0000256" key="6">
    <source>
        <dbReference type="SAM" id="Phobius"/>
    </source>
</evidence>
<keyword evidence="3 6" id="KW-0812">Transmembrane</keyword>
<evidence type="ECO:0000256" key="4">
    <source>
        <dbReference type="ARBA" id="ARBA00022989"/>
    </source>
</evidence>
<dbReference type="GO" id="GO:0005886">
    <property type="term" value="C:plasma membrane"/>
    <property type="evidence" value="ECO:0007669"/>
    <property type="project" value="UniProtKB-SubCell"/>
</dbReference>
<dbReference type="PIRSF" id="PIRSF038958">
    <property type="entry name" value="PG_synth_SpoVB"/>
    <property type="match status" value="1"/>
</dbReference>
<feature type="transmembrane region" description="Helical" evidence="6">
    <location>
        <begin position="126"/>
        <end position="146"/>
    </location>
</feature>
<dbReference type="InterPro" id="IPR024923">
    <property type="entry name" value="PG_synth_SpoVB"/>
</dbReference>
<name>A0A7R7EMB6_9FIRM</name>
<feature type="transmembrane region" description="Helical" evidence="6">
    <location>
        <begin position="354"/>
        <end position="373"/>
    </location>
</feature>
<keyword evidence="8" id="KW-1185">Reference proteome</keyword>
<dbReference type="PANTHER" id="PTHR30250">
    <property type="entry name" value="PST FAMILY PREDICTED COLANIC ACID TRANSPORTER"/>
    <property type="match status" value="1"/>
</dbReference>
<dbReference type="InterPro" id="IPR002797">
    <property type="entry name" value="Polysacc_synth"/>
</dbReference>
<sequence length="507" mass="55565">MSKSSILKGTIILTLAGFLTRFIGFFYRIYLSNALGAENMGVYQLIFAVYGICFTLYASGIQTSISRFVAAEVGQNHIKNARRILKIGLILSVSIALTCSIVTYLGSDYISIHLLAEPRCSDSIKILAFIYPFCGMTACINGYYYGLKKTFVPASTQLLEQIVRVISVYFIALYFGNGDNVVTCELAILGVALGEIASDVYSLLSLLFENKKANMLSKVTLRLRTIMKELLKVSIPLTGNRLLLALLHSFEAILIPIMLKKSGLSTADALSIYGVLTGMAIPFIMFPSTITNSFAVMLLPTVSEAQAVRNNSLIDRTTTMSIKYSLIIGILSTGIFMIFGNALGVTIYNNATAGVYLTVLSWLCPFLYLTTTLSSIINGLGKTHITFFNSIVGLAIRIFSILFFIPKYGIAGYLIGTLVSQLAITTLDVAATYRNIHADFDAVNWLLKPSIIIAILGYFTYHSYEFLIRTTNLSALLLLFISCIALTLGYILCLFVSGAMSKKEFGK</sequence>
<feature type="transmembrane region" description="Helical" evidence="6">
    <location>
        <begin position="324"/>
        <end position="348"/>
    </location>
</feature>
<feature type="transmembrane region" description="Helical" evidence="6">
    <location>
        <begin position="279"/>
        <end position="303"/>
    </location>
</feature>
<protein>
    <submittedName>
        <fullName evidence="7">Polysaccharide biosynthesis protein</fullName>
    </submittedName>
</protein>
<evidence type="ECO:0000313" key="8">
    <source>
        <dbReference type="Proteomes" id="UP000595897"/>
    </source>
</evidence>
<dbReference type="CDD" id="cd13124">
    <property type="entry name" value="MATE_SpoVB_like"/>
    <property type="match status" value="1"/>
</dbReference>